<name>A0A177DMH7_ALTAL</name>
<keyword evidence="4" id="KW-1185">Reference proteome</keyword>
<feature type="compositionally biased region" description="Pro residues" evidence="1">
    <location>
        <begin position="31"/>
        <end position="45"/>
    </location>
</feature>
<reference evidence="3" key="3">
    <citation type="journal article" date="2019" name="J. ISSAAS">
        <title>Genomics, evolutionary history and diagnostics of the Alternaria alternata species group including apple and Asian pear pathotypes.</title>
        <authorList>
            <person name="Armitage A.D."/>
            <person name="Cockerton H.M."/>
            <person name="Sreenivasaprasad S."/>
            <person name="Woodhall J."/>
            <person name="Lane C."/>
            <person name="Harrison R.J."/>
            <person name="Clarkson J.P."/>
        </authorList>
    </citation>
    <scope>NUCLEOTIDE SEQUENCE</scope>
    <source>
        <strain evidence="3">FERA 1177</strain>
    </source>
</reference>
<proteinExistence type="predicted"/>
<organism evidence="2 4">
    <name type="scientific">Alternaria alternata</name>
    <name type="common">Alternaria rot fungus</name>
    <name type="synonym">Torula alternata</name>
    <dbReference type="NCBI Taxonomy" id="5599"/>
    <lineage>
        <taxon>Eukaryota</taxon>
        <taxon>Fungi</taxon>
        <taxon>Dikarya</taxon>
        <taxon>Ascomycota</taxon>
        <taxon>Pezizomycotina</taxon>
        <taxon>Dothideomycetes</taxon>
        <taxon>Pleosporomycetidae</taxon>
        <taxon>Pleosporales</taxon>
        <taxon>Pleosporineae</taxon>
        <taxon>Pleosporaceae</taxon>
        <taxon>Alternaria</taxon>
        <taxon>Alternaria sect. Alternaria</taxon>
        <taxon>Alternaria alternata complex</taxon>
    </lineage>
</organism>
<dbReference type="AlphaFoldDB" id="A0A177DMH7"/>
<dbReference type="RefSeq" id="XP_018386575.1">
    <property type="nucleotide sequence ID" value="XM_018524949.1"/>
</dbReference>
<dbReference type="EMBL" id="KV441477">
    <property type="protein sequence ID" value="OAG21154.1"/>
    <property type="molecule type" value="Genomic_DNA"/>
</dbReference>
<accession>A0A177DMH7</accession>
<evidence type="ECO:0000313" key="2">
    <source>
        <dbReference type="EMBL" id="OAG21154.1"/>
    </source>
</evidence>
<dbReference type="KEGG" id="aalt:CC77DRAFT_1019944"/>
<dbReference type="Proteomes" id="UP000291422">
    <property type="component" value="Unassembled WGS sequence"/>
</dbReference>
<reference evidence="2 4" key="1">
    <citation type="submission" date="2016-05" db="EMBL/GenBank/DDBJ databases">
        <title>Comparative analysis of secretome profiles of manganese(II)-oxidizing ascomycete fungi.</title>
        <authorList>
            <consortium name="DOE Joint Genome Institute"/>
            <person name="Zeiner C.A."/>
            <person name="Purvine S.O."/>
            <person name="Zink E.M."/>
            <person name="Wu S."/>
            <person name="Pasa-Tolic L."/>
            <person name="Chaput D.L."/>
            <person name="Haridas S."/>
            <person name="Grigoriev I.V."/>
            <person name="Santelli C.M."/>
            <person name="Hansel C.M."/>
        </authorList>
    </citation>
    <scope>NUCLEOTIDE SEQUENCE [LARGE SCALE GENOMIC DNA]</scope>
    <source>
        <strain evidence="2 4">SRC1lrK2f</strain>
    </source>
</reference>
<feature type="region of interest" description="Disordered" evidence="1">
    <location>
        <begin position="1"/>
        <end position="45"/>
    </location>
</feature>
<dbReference type="GeneID" id="29110543"/>
<evidence type="ECO:0000313" key="3">
    <source>
        <dbReference type="EMBL" id="RYN76111.1"/>
    </source>
</evidence>
<dbReference type="Proteomes" id="UP000077248">
    <property type="component" value="Unassembled WGS sequence"/>
</dbReference>
<sequence>MSYTKPTYFLAPRRPSPPDGPIRLGAIIPSPTQPDEPLYLPPPPPKSDTSKFTEYNWSGSHAKQSSSHFGVWTSFLECVLGIGADVSVSLDKSHHQSWKVDTMTTQSFLPSRTFLEQVVGHEDVRRYITENRFREKVYIITGVMIASSADISGQRLQEKGLYVHAGVDAAAWAGVPSGLSFGPEGNWKRKAETKESSRTADDFVFAYRIREIKVRRKGGVKADKLYDKGALFDTDKKRKTEDLYEVEVDGLGDEPDVDDVDLENMEVRQKIGDEGEEEEVVCVLPEPMD</sequence>
<dbReference type="OMA" id="VVETDWK"/>
<dbReference type="VEuPathDB" id="FungiDB:CC77DRAFT_1019944"/>
<dbReference type="EMBL" id="PDXD01000013">
    <property type="protein sequence ID" value="RYN76111.1"/>
    <property type="molecule type" value="Genomic_DNA"/>
</dbReference>
<reference evidence="5" key="2">
    <citation type="journal article" date="2019" name="bioRxiv">
        <title>Genomics, evolutionary history and diagnostics of the Alternaria alternata species group including apple and Asian pear pathotypes.</title>
        <authorList>
            <person name="Armitage A.D."/>
            <person name="Cockerton H.M."/>
            <person name="Sreenivasaprasad S."/>
            <person name="Woodhall J.W."/>
            <person name="Lane C.R."/>
            <person name="Harrison R.J."/>
            <person name="Clarkson J.P."/>
        </authorList>
    </citation>
    <scope>NUCLEOTIDE SEQUENCE [LARGE SCALE GENOMIC DNA]</scope>
    <source>
        <strain evidence="5">FERA 1177</strain>
    </source>
</reference>
<evidence type="ECO:0000313" key="5">
    <source>
        <dbReference type="Proteomes" id="UP000291422"/>
    </source>
</evidence>
<evidence type="ECO:0000256" key="1">
    <source>
        <dbReference type="SAM" id="MobiDB-lite"/>
    </source>
</evidence>
<protein>
    <submittedName>
        <fullName evidence="2">Uncharacterized protein</fullName>
    </submittedName>
</protein>
<gene>
    <name evidence="3" type="ORF">AA0117_g6152</name>
    <name evidence="2" type="ORF">CC77DRAFT_1019944</name>
</gene>
<evidence type="ECO:0000313" key="4">
    <source>
        <dbReference type="Proteomes" id="UP000077248"/>
    </source>
</evidence>